<protein>
    <submittedName>
        <fullName evidence="1">Uncharacterized protein</fullName>
    </submittedName>
</protein>
<comment type="caution">
    <text evidence="1">The sequence shown here is derived from an EMBL/GenBank/DDBJ whole genome shotgun (WGS) entry which is preliminary data.</text>
</comment>
<dbReference type="RefSeq" id="WP_075830150.1">
    <property type="nucleotide sequence ID" value="NZ_MSTI01000007.1"/>
</dbReference>
<accession>A0A1U7P4U8</accession>
<proteinExistence type="predicted"/>
<dbReference type="AlphaFoldDB" id="A0A1U7P4U8"/>
<sequence>MDHRPPYRDVLSACDDAEQARSIALITLYTDLDLERVLRGPRKGQDFGDALDAELRGMAECYGQVSVRCSVVHPWWNLFRPVQRLMLIPPDVTL</sequence>
<keyword evidence="2" id="KW-1185">Reference proteome</keyword>
<dbReference type="STRING" id="249408.BOO71_0000619"/>
<organism evidence="1 2">
    <name type="scientific">Deinococcus marmoris</name>
    <dbReference type="NCBI Taxonomy" id="249408"/>
    <lineage>
        <taxon>Bacteria</taxon>
        <taxon>Thermotogati</taxon>
        <taxon>Deinococcota</taxon>
        <taxon>Deinococci</taxon>
        <taxon>Deinococcales</taxon>
        <taxon>Deinococcaceae</taxon>
        <taxon>Deinococcus</taxon>
    </lineage>
</organism>
<evidence type="ECO:0000313" key="2">
    <source>
        <dbReference type="Proteomes" id="UP000186607"/>
    </source>
</evidence>
<name>A0A1U7P4U8_9DEIO</name>
<gene>
    <name evidence="1" type="ORF">BOO71_0000619</name>
</gene>
<dbReference type="Proteomes" id="UP000186607">
    <property type="component" value="Unassembled WGS sequence"/>
</dbReference>
<reference evidence="1 2" key="1">
    <citation type="submission" date="2017-01" db="EMBL/GenBank/DDBJ databases">
        <title>Genome Analysis of Deinococcus marmoris KOPRI26562.</title>
        <authorList>
            <person name="Kim J.H."/>
            <person name="Oh H.-M."/>
        </authorList>
    </citation>
    <scope>NUCLEOTIDE SEQUENCE [LARGE SCALE GENOMIC DNA]</scope>
    <source>
        <strain evidence="1 2">KOPRI26562</strain>
    </source>
</reference>
<dbReference type="EMBL" id="MSTI01000007">
    <property type="protein sequence ID" value="OLV20197.1"/>
    <property type="molecule type" value="Genomic_DNA"/>
</dbReference>
<evidence type="ECO:0000313" key="1">
    <source>
        <dbReference type="EMBL" id="OLV20197.1"/>
    </source>
</evidence>